<evidence type="ECO:0000256" key="4">
    <source>
        <dbReference type="ARBA" id="ARBA00023125"/>
    </source>
</evidence>
<dbReference type="InterPro" id="IPR012295">
    <property type="entry name" value="TBP_dom_sf"/>
</dbReference>
<dbReference type="InterPro" id="IPR033710">
    <property type="entry name" value="TBP_eukaryotic"/>
</dbReference>
<dbReference type="HAMAP" id="MF_00408">
    <property type="entry name" value="TATA_bind_prot_arch"/>
    <property type="match status" value="1"/>
</dbReference>
<keyword evidence="3" id="KW-0805">Transcription regulation</keyword>
<keyword evidence="7" id="KW-0396">Initiation factor</keyword>
<name>A0A2D3UW99_9PEZI</name>
<dbReference type="GO" id="GO:0003677">
    <property type="term" value="F:DNA binding"/>
    <property type="evidence" value="ECO:0007669"/>
    <property type="project" value="UniProtKB-KW"/>
</dbReference>
<keyword evidence="6" id="KW-0539">Nucleus</keyword>
<keyword evidence="8" id="KW-1185">Reference proteome</keyword>
<sequence>MSSPTARSHSVIGDVPYHPKISNIVAGVDLCCLIDLKLIALHVRNSTYNPKRFPAVVLRIKEPKATALVFHRGKMQILGTKSVADAHLAGRKFARILEKQGFNTKFENFNVQNVVASVDTKMAIRLEGIAAHPAHYQFARYEPELFPGLCYRVESPKVTFLVFSTGKVVAVGARSVEHIHEAWQKMYPILVGFRIDA</sequence>
<dbReference type="GO" id="GO:0005634">
    <property type="term" value="C:nucleus"/>
    <property type="evidence" value="ECO:0007669"/>
    <property type="project" value="UniProtKB-SubCell"/>
</dbReference>
<dbReference type="SUPFAM" id="SSF55945">
    <property type="entry name" value="TATA-box binding protein-like"/>
    <property type="match status" value="2"/>
</dbReference>
<proteinExistence type="inferred from homology"/>
<evidence type="ECO:0000256" key="5">
    <source>
        <dbReference type="ARBA" id="ARBA00023163"/>
    </source>
</evidence>
<keyword evidence="4" id="KW-0238">DNA-binding</keyword>
<dbReference type="EMBL" id="FJUY01000004">
    <property type="protein sequence ID" value="CZT17360.1"/>
    <property type="molecule type" value="Genomic_DNA"/>
</dbReference>
<evidence type="ECO:0000256" key="2">
    <source>
        <dbReference type="ARBA" id="ARBA00005560"/>
    </source>
</evidence>
<reference evidence="7 8" key="1">
    <citation type="submission" date="2016-03" db="EMBL/GenBank/DDBJ databases">
        <authorList>
            <person name="Ploux O."/>
        </authorList>
    </citation>
    <scope>NUCLEOTIDE SEQUENCE [LARGE SCALE GENOMIC DNA]</scope>
    <source>
        <strain evidence="7 8">URUG2</strain>
    </source>
</reference>
<dbReference type="GeneID" id="35598401"/>
<dbReference type="Pfam" id="PF00352">
    <property type="entry name" value="TBP"/>
    <property type="match status" value="2"/>
</dbReference>
<dbReference type="GO" id="GO:0003743">
    <property type="term" value="F:translation initiation factor activity"/>
    <property type="evidence" value="ECO:0007669"/>
    <property type="project" value="UniProtKB-KW"/>
</dbReference>
<dbReference type="Gene3D" id="3.30.310.10">
    <property type="entry name" value="TATA-Binding Protein"/>
    <property type="match status" value="2"/>
</dbReference>
<dbReference type="PANTHER" id="PTHR10126">
    <property type="entry name" value="TATA-BOX BINDING PROTEIN"/>
    <property type="match status" value="1"/>
</dbReference>
<comment type="subcellular location">
    <subcellularLocation>
        <location evidence="1">Nucleus</location>
    </subcellularLocation>
</comment>
<dbReference type="PRINTS" id="PR00686">
    <property type="entry name" value="TIFACTORIID"/>
</dbReference>
<dbReference type="FunFam" id="3.30.310.10:FF:000005">
    <property type="entry name" value="TATA box-binding protein-like 1"/>
    <property type="match status" value="1"/>
</dbReference>
<dbReference type="CDD" id="cd04516">
    <property type="entry name" value="TBP_eukaryotes"/>
    <property type="match status" value="1"/>
</dbReference>
<evidence type="ECO:0000313" key="7">
    <source>
        <dbReference type="EMBL" id="CZT17360.1"/>
    </source>
</evidence>
<evidence type="ECO:0000313" key="8">
    <source>
        <dbReference type="Proteomes" id="UP000225277"/>
    </source>
</evidence>
<dbReference type="GO" id="GO:0006352">
    <property type="term" value="P:DNA-templated transcription initiation"/>
    <property type="evidence" value="ECO:0007669"/>
    <property type="project" value="InterPro"/>
</dbReference>
<gene>
    <name evidence="7" type="ORF">RCC_03194</name>
</gene>
<evidence type="ECO:0000256" key="1">
    <source>
        <dbReference type="ARBA" id="ARBA00004123"/>
    </source>
</evidence>
<evidence type="ECO:0000256" key="6">
    <source>
        <dbReference type="ARBA" id="ARBA00023242"/>
    </source>
</evidence>
<organism evidence="7 8">
    <name type="scientific">Ramularia collo-cygni</name>
    <dbReference type="NCBI Taxonomy" id="112498"/>
    <lineage>
        <taxon>Eukaryota</taxon>
        <taxon>Fungi</taxon>
        <taxon>Dikarya</taxon>
        <taxon>Ascomycota</taxon>
        <taxon>Pezizomycotina</taxon>
        <taxon>Dothideomycetes</taxon>
        <taxon>Dothideomycetidae</taxon>
        <taxon>Mycosphaerellales</taxon>
        <taxon>Mycosphaerellaceae</taxon>
        <taxon>Ramularia</taxon>
    </lineage>
</organism>
<keyword evidence="5" id="KW-0804">Transcription</keyword>
<dbReference type="AlphaFoldDB" id="A0A2D3UW99"/>
<protein>
    <submittedName>
        <fullName evidence="7">Related to transcription initiation factor TFIID</fullName>
    </submittedName>
</protein>
<keyword evidence="7" id="KW-0648">Protein biosynthesis</keyword>
<evidence type="ECO:0000256" key="3">
    <source>
        <dbReference type="ARBA" id="ARBA00023015"/>
    </source>
</evidence>
<dbReference type="OrthoDB" id="2127950at2759"/>
<dbReference type="Proteomes" id="UP000225277">
    <property type="component" value="Unassembled WGS sequence"/>
</dbReference>
<comment type="similarity">
    <text evidence="2">Belongs to the TBP family.</text>
</comment>
<dbReference type="RefSeq" id="XP_023624253.1">
    <property type="nucleotide sequence ID" value="XM_023768485.1"/>
</dbReference>
<dbReference type="InterPro" id="IPR000814">
    <property type="entry name" value="TBP"/>
</dbReference>
<accession>A0A2D3UW99</accession>
<dbReference type="STRING" id="112498.A0A2D3UW99"/>